<gene>
    <name evidence="2" type="ORF">HICCMSTLAB_LOCUS7586</name>
</gene>
<protein>
    <submittedName>
        <fullName evidence="2">Uncharacterized protein</fullName>
    </submittedName>
</protein>
<feature type="transmembrane region" description="Helical" evidence="1">
    <location>
        <begin position="21"/>
        <end position="42"/>
    </location>
</feature>
<dbReference type="Proteomes" id="UP000786811">
    <property type="component" value="Unassembled WGS sequence"/>
</dbReference>
<keyword evidence="1" id="KW-0472">Membrane</keyword>
<accession>A0A8J2HCZ6</accession>
<dbReference type="EMBL" id="CAJNRD030001121">
    <property type="protein sequence ID" value="CAG5095191.1"/>
    <property type="molecule type" value="Genomic_DNA"/>
</dbReference>
<name>A0A8J2HCZ6_COTCN</name>
<keyword evidence="1" id="KW-0812">Transmembrane</keyword>
<evidence type="ECO:0000256" key="1">
    <source>
        <dbReference type="SAM" id="Phobius"/>
    </source>
</evidence>
<dbReference type="AlphaFoldDB" id="A0A8J2HCZ6"/>
<keyword evidence="3" id="KW-1185">Reference proteome</keyword>
<keyword evidence="1" id="KW-1133">Transmembrane helix</keyword>
<proteinExistence type="predicted"/>
<sequence length="265" mass="30127">MEDKLSDLQIAAYFVINIKIIFLKMLMLICLKLIIINIVIVIRNILLRYSFTPATRSALTFPTFQFDLHPYARVTVRSIIALAWRRSGNSRREGNVIKGSLSNLPSVLSPYVISNQQTDQHHYHYYHLDVFLELVLHLLLLSCDAFVFFSSSYRLPPRHHTQRHHRRWLSTTLFRLNYCLCSRFPYAVENHVQDIVHHLLHKSSSGNSISSSNRGFRLGPNLASSRRLSRSSFAKISISPSDLAIMGLTVSSSATSFSSSSSASS</sequence>
<evidence type="ECO:0000313" key="2">
    <source>
        <dbReference type="EMBL" id="CAG5095191.1"/>
    </source>
</evidence>
<evidence type="ECO:0000313" key="3">
    <source>
        <dbReference type="Proteomes" id="UP000786811"/>
    </source>
</evidence>
<comment type="caution">
    <text evidence="2">The sequence shown here is derived from an EMBL/GenBank/DDBJ whole genome shotgun (WGS) entry which is preliminary data.</text>
</comment>
<reference evidence="2" key="1">
    <citation type="submission" date="2021-04" db="EMBL/GenBank/DDBJ databases">
        <authorList>
            <person name="Chebbi M.A.C M."/>
        </authorList>
    </citation>
    <scope>NUCLEOTIDE SEQUENCE</scope>
</reference>
<organism evidence="2 3">
    <name type="scientific">Cotesia congregata</name>
    <name type="common">Parasitoid wasp</name>
    <name type="synonym">Apanteles congregatus</name>
    <dbReference type="NCBI Taxonomy" id="51543"/>
    <lineage>
        <taxon>Eukaryota</taxon>
        <taxon>Metazoa</taxon>
        <taxon>Ecdysozoa</taxon>
        <taxon>Arthropoda</taxon>
        <taxon>Hexapoda</taxon>
        <taxon>Insecta</taxon>
        <taxon>Pterygota</taxon>
        <taxon>Neoptera</taxon>
        <taxon>Endopterygota</taxon>
        <taxon>Hymenoptera</taxon>
        <taxon>Apocrita</taxon>
        <taxon>Ichneumonoidea</taxon>
        <taxon>Braconidae</taxon>
        <taxon>Microgastrinae</taxon>
        <taxon>Cotesia</taxon>
    </lineage>
</organism>